<proteinExistence type="predicted"/>
<organism evidence="2">
    <name type="scientific">Alkalihalophilus sp. As8PL</name>
    <dbReference type="NCBI Taxonomy" id="3237103"/>
    <lineage>
        <taxon>Bacteria</taxon>
        <taxon>Bacillati</taxon>
        <taxon>Bacillota</taxon>
        <taxon>Bacilli</taxon>
        <taxon>Bacillales</taxon>
        <taxon>Bacillaceae</taxon>
        <taxon>Alkalihalophilus</taxon>
    </lineage>
</organism>
<feature type="transmembrane region" description="Helical" evidence="1">
    <location>
        <begin position="118"/>
        <end position="138"/>
    </location>
</feature>
<feature type="transmembrane region" description="Helical" evidence="1">
    <location>
        <begin position="276"/>
        <end position="295"/>
    </location>
</feature>
<keyword evidence="1" id="KW-0472">Membrane</keyword>
<feature type="transmembrane region" description="Helical" evidence="1">
    <location>
        <begin position="233"/>
        <end position="264"/>
    </location>
</feature>
<feature type="transmembrane region" description="Helical" evidence="1">
    <location>
        <begin position="205"/>
        <end position="221"/>
    </location>
</feature>
<accession>A0AB39BPP0</accession>
<dbReference type="PANTHER" id="PTHR37422:SF13">
    <property type="entry name" value="LIPOPOLYSACCHARIDE BIOSYNTHESIS PROTEIN PA4999-RELATED"/>
    <property type="match status" value="1"/>
</dbReference>
<dbReference type="EMBL" id="CP162551">
    <property type="protein sequence ID" value="XDI35687.1"/>
    <property type="molecule type" value="Genomic_DNA"/>
</dbReference>
<dbReference type="InterPro" id="IPR051533">
    <property type="entry name" value="WaaL-like"/>
</dbReference>
<feature type="transmembrane region" description="Helical" evidence="1">
    <location>
        <begin position="150"/>
        <end position="170"/>
    </location>
</feature>
<name>A0AB39BPP0_9BACI</name>
<keyword evidence="1" id="KW-0812">Transmembrane</keyword>
<feature type="transmembrane region" description="Helical" evidence="1">
    <location>
        <begin position="12"/>
        <end position="30"/>
    </location>
</feature>
<gene>
    <name evidence="2" type="ORF">AB3N04_13315</name>
</gene>
<feature type="transmembrane region" description="Helical" evidence="1">
    <location>
        <begin position="36"/>
        <end position="57"/>
    </location>
</feature>
<sequence>MRETIGTTTQRDRWILLVWFIFFFLSPYSVSSAFQHVTVVPTSVILTLSFLFALVIYMKFRPEARVFQAFDRSNQELWLLVAFVVPLLTASLAGAYNLTVILSAEYQQYFFQSLPRRVINLSLILLVFWISVKLIRLFTTHQLLFLTRAYVLSVIVIAWVGLWQLGHFLFGFPMVNLSTRSFVHSVTSEVMFNFRLTSIVDEPSYLVPLLIDGLIIGFVVYRDKWRYLGELALPCMVVLLFSYSLSGYVNVAMLVGVLIILFLFQGKGGRPKRYLIFMYGGILTLLLIVFAREFIMDLLMPVIGRFETVFDLHRHSRLYMLVMPIIWLFDYSWINSLFGFGPGSYQFLADTKFLHHQGRLSVTSNNVFIDLLYEHGIFGFAAFLLVYLKILVTLYKKRFDDRYYMYALLLWFHLGITSLYRSDFASPRFWVIILICFIFIELAKRNRHVLKNLE</sequence>
<dbReference type="PANTHER" id="PTHR37422">
    <property type="entry name" value="TEICHURONIC ACID BIOSYNTHESIS PROTEIN TUAE"/>
    <property type="match status" value="1"/>
</dbReference>
<protein>
    <submittedName>
        <fullName evidence="2">O-antigen ligase family protein</fullName>
    </submittedName>
</protein>
<reference evidence="2" key="1">
    <citation type="submission" date="2024-07" db="EMBL/GenBank/DDBJ databases">
        <title>Identification and characteristics of an arsenic-resistant bacterial isolate, which belongs to a novel species.</title>
        <authorList>
            <person name="Juszczyk A."/>
            <person name="Kowalczyk A."/>
            <person name="Was K."/>
            <person name="Kosowicz W."/>
            <person name="Budzyn A."/>
            <person name="Latowski D."/>
        </authorList>
    </citation>
    <scope>NUCLEOTIDE SEQUENCE</scope>
    <source>
        <strain evidence="2">As8PL</strain>
    </source>
</reference>
<dbReference type="GO" id="GO:0016874">
    <property type="term" value="F:ligase activity"/>
    <property type="evidence" value="ECO:0007669"/>
    <property type="project" value="UniProtKB-KW"/>
</dbReference>
<keyword evidence="2" id="KW-0436">Ligase</keyword>
<feature type="transmembrane region" description="Helical" evidence="1">
    <location>
        <begin position="371"/>
        <end position="391"/>
    </location>
</feature>
<feature type="transmembrane region" description="Helical" evidence="1">
    <location>
        <begin position="77"/>
        <end position="98"/>
    </location>
</feature>
<feature type="transmembrane region" description="Helical" evidence="1">
    <location>
        <begin position="316"/>
        <end position="334"/>
    </location>
</feature>
<dbReference type="RefSeq" id="WP_368503231.1">
    <property type="nucleotide sequence ID" value="NZ_CP162551.1"/>
</dbReference>
<evidence type="ECO:0000256" key="1">
    <source>
        <dbReference type="SAM" id="Phobius"/>
    </source>
</evidence>
<evidence type="ECO:0000313" key="2">
    <source>
        <dbReference type="EMBL" id="XDI35687.1"/>
    </source>
</evidence>
<feature type="transmembrane region" description="Helical" evidence="1">
    <location>
        <begin position="427"/>
        <end position="443"/>
    </location>
</feature>
<keyword evidence="1" id="KW-1133">Transmembrane helix</keyword>
<dbReference type="AlphaFoldDB" id="A0AB39BPP0"/>
<feature type="transmembrane region" description="Helical" evidence="1">
    <location>
        <begin position="403"/>
        <end position="421"/>
    </location>
</feature>